<dbReference type="PRINTS" id="PR00133">
    <property type="entry name" value="GLHYDRLASE3"/>
</dbReference>
<dbReference type="Gene3D" id="3.40.50.1700">
    <property type="entry name" value="Glycoside hydrolase family 3 C-terminal domain"/>
    <property type="match status" value="1"/>
</dbReference>
<accession>A0A5M8P1K8</accession>
<reference evidence="6 7" key="1">
    <citation type="submission" date="2019-03" db="EMBL/GenBank/DDBJ databases">
        <title>Single cell metagenomics reveals metabolic interactions within the superorganism composed of flagellate Streblomastix strix and complex community of Bacteroidetes bacteria on its surface.</title>
        <authorList>
            <person name="Treitli S.C."/>
            <person name="Kolisko M."/>
            <person name="Husnik F."/>
            <person name="Keeling P."/>
            <person name="Hampl V."/>
        </authorList>
    </citation>
    <scope>NUCLEOTIDE SEQUENCE [LARGE SCALE GENOMIC DNA]</scope>
    <source>
        <strain evidence="6">St1</strain>
    </source>
</reference>
<keyword evidence="6" id="KW-0326">Glycosidase</keyword>
<dbReference type="GO" id="GO:0046556">
    <property type="term" value="F:alpha-L-arabinofuranosidase activity"/>
    <property type="evidence" value="ECO:0007669"/>
    <property type="project" value="TreeGrafter"/>
</dbReference>
<dbReference type="Gene3D" id="2.60.120.260">
    <property type="entry name" value="Galactose-binding domain-like"/>
    <property type="match status" value="1"/>
</dbReference>
<proteinExistence type="inferred from homology"/>
<feature type="domain" description="Fibronectin type III-like" evidence="5">
    <location>
        <begin position="770"/>
        <end position="839"/>
    </location>
</feature>
<dbReference type="SUPFAM" id="SSF51445">
    <property type="entry name" value="(Trans)glycosidases"/>
    <property type="match status" value="1"/>
</dbReference>
<comment type="similarity">
    <text evidence="1">Belongs to the glycosyl hydrolase 3 family.</text>
</comment>
<dbReference type="PANTHER" id="PTHR42721">
    <property type="entry name" value="SUGAR HYDROLASE-RELATED"/>
    <property type="match status" value="1"/>
</dbReference>
<dbReference type="InterPro" id="IPR026891">
    <property type="entry name" value="Fn3-like"/>
</dbReference>
<protein>
    <submittedName>
        <fullName evidence="6">Periplasmic beta-glucosidase</fullName>
        <ecNumber evidence="6">3.2.1.21</ecNumber>
    </submittedName>
</protein>
<comment type="caution">
    <text evidence="6">The sequence shown here is derived from an EMBL/GenBank/DDBJ whole genome shotgun (WGS) entry which is preliminary data.</text>
</comment>
<dbReference type="SMART" id="SM01217">
    <property type="entry name" value="Fn3_like"/>
    <property type="match status" value="1"/>
</dbReference>
<evidence type="ECO:0000256" key="3">
    <source>
        <dbReference type="ARBA" id="ARBA00022801"/>
    </source>
</evidence>
<dbReference type="Gene3D" id="3.20.20.300">
    <property type="entry name" value="Glycoside hydrolase, family 3, N-terminal domain"/>
    <property type="match status" value="1"/>
</dbReference>
<feature type="chain" id="PRO_5024289997" evidence="4">
    <location>
        <begin position="28"/>
        <end position="959"/>
    </location>
</feature>
<keyword evidence="2 4" id="KW-0732">Signal</keyword>
<dbReference type="InterPro" id="IPR036962">
    <property type="entry name" value="Glyco_hydro_3_N_sf"/>
</dbReference>
<dbReference type="InterPro" id="IPR036881">
    <property type="entry name" value="Glyco_hydro_3_C_sf"/>
</dbReference>
<evidence type="ECO:0000313" key="6">
    <source>
        <dbReference type="EMBL" id="KAA6302210.1"/>
    </source>
</evidence>
<dbReference type="InterPro" id="IPR017853">
    <property type="entry name" value="GH"/>
</dbReference>
<organism evidence="6 7">
    <name type="scientific">Candidatus Ordinivivax streblomastigis</name>
    <dbReference type="NCBI Taxonomy" id="2540710"/>
    <lineage>
        <taxon>Bacteria</taxon>
        <taxon>Pseudomonadati</taxon>
        <taxon>Bacteroidota</taxon>
        <taxon>Bacteroidia</taxon>
        <taxon>Bacteroidales</taxon>
        <taxon>Candidatus Ordinivivax</taxon>
    </lineage>
</organism>
<dbReference type="InterPro" id="IPR008979">
    <property type="entry name" value="Galactose-bd-like_sf"/>
</dbReference>
<name>A0A5M8P1K8_9BACT</name>
<evidence type="ECO:0000256" key="4">
    <source>
        <dbReference type="SAM" id="SignalP"/>
    </source>
</evidence>
<gene>
    <name evidence="6" type="ORF">EZS26_001570</name>
</gene>
<feature type="signal peptide" evidence="4">
    <location>
        <begin position="1"/>
        <end position="27"/>
    </location>
</feature>
<sequence length="959" mass="105850">MLKQKNDRFVKPLFAVLLLMLCFSAFAQKKGVVSISASVDAERAVWVLDNNAQTAWEIRSGNLDKDQALTMTLLTPGDVKEIVLETSGLSKQDIEKLVLIYITYDPMNWGEAVTYSLKGNKSYTLTFPPRYGAHVKLVFKGNVAKKPFAISEASIIQVENAISPAAGTADKPWLNAALPIEERIRLLLSAMTPADKMELLREGWGIPGIPHLGVPSMNKVEALHGYSYGSGATVFPQSIALGATWNKDLMEKVAETIGDETVSAFTLQAWSPVLDVAQDPRWGRCEETYGEDPYLVSQMGGAWIKGYQSKGLYTTPKHFAVHGAPLGGRDSHDIGLSEREIREIHLVPFRHVIKHYDCQSIMMAYSDYLGVPIAKSKELLQGILREEWGFNGFVVSDCGAIGNLTARKHYTAESYVDAANQALAAGIATNCGDVYKNPAVIEAAKEGRIDRKNLDRVCTSMLRMMFANGLFEHNPAKPLNWNTIYSGWNSPEHQAVARQAAREAIVLLKNDKKILPLTKAINSIAVIGPGADDLQPGDYTQKLQAGQLKSVLSGIKEVAGKNTKVYYEKGCEFFSKDYYDRSKVLAVIKKSDVAVLVLGDCSTSETNMEQMKTSGENHDLATLVLQGYQQQLLEAVCETGKPVVLVLQAGRPYDLSYAAQYAAAILVNWLPGQEGGPATADVLFGDYNPAGRLPMTFPQHVGQVPNYYNFKTSGRRYEYTDLEYYPLYSFGYGLSYTSFAYSDLRTHIHPDGTVDVTARVTNTGKLGGDEVAQLYVTDLYASVKTRVMELKGFERIHLESGETKEVHFTLTPYDLSLLNDAMDRVVEAGEFKIMVGGKSPSYRAQDRIKDSVGFVNPSDGVNATLAYPYFFSADFELSCTGIEDNLMDHTKRIAVKVSNRGNLTDTGKVHLYVNGSKVEEFHHFELEPQEDTTLYFELDGAGVTGEVALVSKYKSIKIN</sequence>
<evidence type="ECO:0000256" key="2">
    <source>
        <dbReference type="ARBA" id="ARBA00022729"/>
    </source>
</evidence>
<dbReference type="InterPro" id="IPR013783">
    <property type="entry name" value="Ig-like_fold"/>
</dbReference>
<dbReference type="FunFam" id="3.40.50.1700:FF:000009">
    <property type="entry name" value="Periplasmic beta-glucosidase"/>
    <property type="match status" value="1"/>
</dbReference>
<dbReference type="Gene3D" id="2.60.40.10">
    <property type="entry name" value="Immunoglobulins"/>
    <property type="match status" value="1"/>
</dbReference>
<dbReference type="GO" id="GO:0008422">
    <property type="term" value="F:beta-glucosidase activity"/>
    <property type="evidence" value="ECO:0007669"/>
    <property type="project" value="UniProtKB-EC"/>
</dbReference>
<dbReference type="GO" id="GO:0045493">
    <property type="term" value="P:xylan catabolic process"/>
    <property type="evidence" value="ECO:0007669"/>
    <property type="project" value="InterPro"/>
</dbReference>
<dbReference type="InterPro" id="IPR044993">
    <property type="entry name" value="BXL"/>
</dbReference>
<dbReference type="AlphaFoldDB" id="A0A5M8P1K8"/>
<dbReference type="PANTHER" id="PTHR42721:SF3">
    <property type="entry name" value="BETA-D-XYLOSIDASE 5-RELATED"/>
    <property type="match status" value="1"/>
</dbReference>
<dbReference type="SUPFAM" id="SSF52279">
    <property type="entry name" value="Beta-D-glucan exohydrolase, C-terminal domain"/>
    <property type="match status" value="1"/>
</dbReference>
<evidence type="ECO:0000313" key="7">
    <source>
        <dbReference type="Proteomes" id="UP000324575"/>
    </source>
</evidence>
<dbReference type="Pfam" id="PF01915">
    <property type="entry name" value="Glyco_hydro_3_C"/>
    <property type="match status" value="1"/>
</dbReference>
<dbReference type="GO" id="GO:0009044">
    <property type="term" value="F:xylan 1,4-beta-xylosidase activity"/>
    <property type="evidence" value="ECO:0007669"/>
    <property type="project" value="InterPro"/>
</dbReference>
<evidence type="ECO:0000256" key="1">
    <source>
        <dbReference type="ARBA" id="ARBA00005336"/>
    </source>
</evidence>
<dbReference type="GO" id="GO:0031222">
    <property type="term" value="P:arabinan catabolic process"/>
    <property type="evidence" value="ECO:0007669"/>
    <property type="project" value="TreeGrafter"/>
</dbReference>
<dbReference type="Pfam" id="PF00933">
    <property type="entry name" value="Glyco_hydro_3"/>
    <property type="match status" value="1"/>
</dbReference>
<dbReference type="Proteomes" id="UP000324575">
    <property type="component" value="Unassembled WGS sequence"/>
</dbReference>
<dbReference type="EMBL" id="SNRX01000009">
    <property type="protein sequence ID" value="KAA6302210.1"/>
    <property type="molecule type" value="Genomic_DNA"/>
</dbReference>
<dbReference type="EC" id="3.2.1.21" evidence="6"/>
<dbReference type="FunFam" id="2.60.40.10:FF:000495">
    <property type="entry name" value="Periplasmic beta-glucosidase"/>
    <property type="match status" value="1"/>
</dbReference>
<dbReference type="InterPro" id="IPR002772">
    <property type="entry name" value="Glyco_hydro_3_C"/>
</dbReference>
<evidence type="ECO:0000259" key="5">
    <source>
        <dbReference type="SMART" id="SM01217"/>
    </source>
</evidence>
<dbReference type="SUPFAM" id="SSF49785">
    <property type="entry name" value="Galactose-binding domain-like"/>
    <property type="match status" value="1"/>
</dbReference>
<keyword evidence="3 6" id="KW-0378">Hydrolase</keyword>
<dbReference type="Pfam" id="PF14310">
    <property type="entry name" value="Fn3-like"/>
    <property type="match status" value="1"/>
</dbReference>
<dbReference type="InterPro" id="IPR001764">
    <property type="entry name" value="Glyco_hydro_3_N"/>
</dbReference>